<dbReference type="InterPro" id="IPR049331">
    <property type="entry name" value="Top1B_N_bact"/>
</dbReference>
<keyword evidence="6 9" id="KW-0413">Isomerase</keyword>
<comment type="catalytic activity">
    <reaction evidence="1">
        <text>ATP-independent breakage of single-stranded DNA, followed by passage and rejoining.</text>
        <dbReference type="EC" id="5.6.2.1"/>
    </reaction>
</comment>
<dbReference type="InterPro" id="IPR035447">
    <property type="entry name" value="DNA_topo_I_N_sf"/>
</dbReference>
<evidence type="ECO:0000256" key="3">
    <source>
        <dbReference type="ARBA" id="ARBA00012891"/>
    </source>
</evidence>
<dbReference type="SUPFAM" id="SSF56349">
    <property type="entry name" value="DNA breaking-rejoining enzymes"/>
    <property type="match status" value="1"/>
</dbReference>
<dbReference type="InterPro" id="IPR014711">
    <property type="entry name" value="TopoI_cat_a-hlx-sub_euk"/>
</dbReference>
<dbReference type="Gene3D" id="3.30.66.10">
    <property type="entry name" value="DNA topoisomerase I domain"/>
    <property type="match status" value="1"/>
</dbReference>
<dbReference type="SUPFAM" id="SSF55869">
    <property type="entry name" value="DNA topoisomerase I domain"/>
    <property type="match status" value="1"/>
</dbReference>
<evidence type="ECO:0000256" key="6">
    <source>
        <dbReference type="ARBA" id="ARBA00023235"/>
    </source>
</evidence>
<dbReference type="GO" id="GO:0003917">
    <property type="term" value="F:DNA topoisomerase type I (single strand cut, ATP-independent) activity"/>
    <property type="evidence" value="ECO:0007669"/>
    <property type="project" value="UniProtKB-EC"/>
</dbReference>
<keyword evidence="10" id="KW-1185">Reference proteome</keyword>
<dbReference type="PATRIC" id="fig|1449350.3.peg.1783"/>
<evidence type="ECO:0000313" key="9">
    <source>
        <dbReference type="EMBL" id="ETX14963.1"/>
    </source>
</evidence>
<dbReference type="EC" id="5.6.2.1" evidence="3"/>
<evidence type="ECO:0000256" key="2">
    <source>
        <dbReference type="ARBA" id="ARBA00006645"/>
    </source>
</evidence>
<dbReference type="PRINTS" id="PR00416">
    <property type="entry name" value="EUTPISMRASEI"/>
</dbReference>
<reference evidence="9 10" key="1">
    <citation type="submission" date="2014-01" db="EMBL/GenBank/DDBJ databases">
        <title>Roseivivax halodurans JCM 10272 Genome Sequencing.</title>
        <authorList>
            <person name="Lai Q."/>
            <person name="Li G."/>
            <person name="Shao Z."/>
        </authorList>
    </citation>
    <scope>NUCLEOTIDE SEQUENCE [LARGE SCALE GENOMIC DNA]</scope>
    <source>
        <strain evidence="9 10">JCM 10272</strain>
    </source>
</reference>
<dbReference type="STRING" id="1449350.OCH239_19395"/>
<keyword evidence="5" id="KW-0238">DNA-binding</keyword>
<feature type="domain" description="DNA topoisomerase I catalytic core eukaryotic-type" evidence="7">
    <location>
        <begin position="91"/>
        <end position="264"/>
    </location>
</feature>
<accession>X7EIK3</accession>
<evidence type="ECO:0000256" key="5">
    <source>
        <dbReference type="ARBA" id="ARBA00023125"/>
    </source>
</evidence>
<dbReference type="Proteomes" id="UP000022447">
    <property type="component" value="Unassembled WGS sequence"/>
</dbReference>
<dbReference type="AlphaFoldDB" id="X7EIK3"/>
<dbReference type="Gene3D" id="1.10.132.120">
    <property type="match status" value="1"/>
</dbReference>
<evidence type="ECO:0000256" key="4">
    <source>
        <dbReference type="ARBA" id="ARBA00023029"/>
    </source>
</evidence>
<feature type="domain" description="DNA topoisomerase IB N-terminal" evidence="8">
    <location>
        <begin position="25"/>
        <end position="73"/>
    </location>
</feature>
<protein>
    <recommendedName>
        <fullName evidence="3">DNA topoisomerase</fullName>
        <ecNumber evidence="3">5.6.2.1</ecNumber>
    </recommendedName>
</protein>
<dbReference type="Gene3D" id="3.90.15.10">
    <property type="entry name" value="Topoisomerase I, Chain A, domain 3"/>
    <property type="match status" value="1"/>
</dbReference>
<dbReference type="OrthoDB" id="9778962at2"/>
<evidence type="ECO:0000259" key="8">
    <source>
        <dbReference type="Pfam" id="PF21338"/>
    </source>
</evidence>
<dbReference type="PROSITE" id="PS52038">
    <property type="entry name" value="TOPO_IB_2"/>
    <property type="match status" value="1"/>
</dbReference>
<evidence type="ECO:0000259" key="7">
    <source>
        <dbReference type="Pfam" id="PF01028"/>
    </source>
</evidence>
<evidence type="ECO:0000256" key="1">
    <source>
        <dbReference type="ARBA" id="ARBA00000213"/>
    </source>
</evidence>
<dbReference type="GO" id="GO:0003677">
    <property type="term" value="F:DNA binding"/>
    <property type="evidence" value="ECO:0007669"/>
    <property type="project" value="UniProtKB-KW"/>
</dbReference>
<organism evidence="9 10">
    <name type="scientific">Roseivivax halodurans JCM 10272</name>
    <dbReference type="NCBI Taxonomy" id="1449350"/>
    <lineage>
        <taxon>Bacteria</taxon>
        <taxon>Pseudomonadati</taxon>
        <taxon>Pseudomonadota</taxon>
        <taxon>Alphaproteobacteria</taxon>
        <taxon>Rhodobacterales</taxon>
        <taxon>Roseobacteraceae</taxon>
        <taxon>Roseivivax</taxon>
    </lineage>
</organism>
<dbReference type="InterPro" id="IPR011010">
    <property type="entry name" value="DNA_brk_join_enz"/>
</dbReference>
<dbReference type="EMBL" id="JALZ01000007">
    <property type="protein sequence ID" value="ETX14963.1"/>
    <property type="molecule type" value="Genomic_DNA"/>
</dbReference>
<sequence>MQSVQDLLYYPDTSPGIRRERKGRGWSYIAPDGTRISRGAERKRLDALAVPPAYENVWICPEPLGHLQATGRDARRRKQYRYHPDWTAFRAKAKFDHLAEFGSALPALRRRILRDLREGEAGDHGFAIAAILALLDRAGLRIGSPNYAKENRTFGATTLRPRHLDLDGDAIRLAFPGKGGMRVRKQLRDRTLERTLSRLDDLPGPTLVSWIDESGVARSVTSGEVNAFLAGQTGTDAVTAKTFRTWTGSVAALETALSQEKPTIKALSEAAAERLANTPTIARNSYIHPDVIALTEETADARAALARDAEEKAGLRKSEATLMRLLGG</sequence>
<gene>
    <name evidence="9" type="ORF">OCH239_19395</name>
</gene>
<dbReference type="GO" id="GO:0006265">
    <property type="term" value="P:DNA topological change"/>
    <property type="evidence" value="ECO:0007669"/>
    <property type="project" value="InterPro"/>
</dbReference>
<proteinExistence type="inferred from homology"/>
<dbReference type="InterPro" id="IPR013500">
    <property type="entry name" value="TopoI_cat_euk"/>
</dbReference>
<keyword evidence="4" id="KW-0799">Topoisomerase</keyword>
<comment type="similarity">
    <text evidence="2">Belongs to the type IB topoisomerase family.</text>
</comment>
<dbReference type="RefSeq" id="WP_037261110.1">
    <property type="nucleotide sequence ID" value="NZ_JALZ01000007.1"/>
</dbReference>
<evidence type="ECO:0000313" key="10">
    <source>
        <dbReference type="Proteomes" id="UP000022447"/>
    </source>
</evidence>
<dbReference type="Pfam" id="PF01028">
    <property type="entry name" value="Topoisom_I"/>
    <property type="match status" value="1"/>
</dbReference>
<comment type="caution">
    <text evidence="9">The sequence shown here is derived from an EMBL/GenBank/DDBJ whole genome shotgun (WGS) entry which is preliminary data.</text>
</comment>
<dbReference type="InterPro" id="IPR001631">
    <property type="entry name" value="TopoI"/>
</dbReference>
<dbReference type="Pfam" id="PF21338">
    <property type="entry name" value="Top1B_N_bact"/>
    <property type="match status" value="1"/>
</dbReference>
<name>X7EIK3_9RHOB</name>
<dbReference type="eggNOG" id="COG3569">
    <property type="taxonomic scope" value="Bacteria"/>
</dbReference>